<reference evidence="1 2" key="1">
    <citation type="submission" date="2015-01" db="EMBL/GenBank/DDBJ databases">
        <title>Lactococcus lactis subsp.lactis JCM 5805 whole genome shotgun sequence.</title>
        <authorList>
            <person name="Fujii T."/>
            <person name="Tomita Y."/>
            <person name="Ikushima S."/>
            <person name="Fujiwara D."/>
        </authorList>
    </citation>
    <scope>NUCLEOTIDE SEQUENCE [LARGE SCALE GENOMIC DNA]</scope>
    <source>
        <strain evidence="1 2">JCM 5805</strain>
    </source>
</reference>
<keyword evidence="1" id="KW-0378">Hydrolase</keyword>
<gene>
    <name evidence="1" type="ORF">JCM5805K_1750</name>
</gene>
<organism evidence="1 2">
    <name type="scientific">Lactococcus lactis subsp. lactis</name>
    <name type="common">Streptococcus lactis</name>
    <dbReference type="NCBI Taxonomy" id="1360"/>
    <lineage>
        <taxon>Bacteria</taxon>
        <taxon>Bacillati</taxon>
        <taxon>Bacillota</taxon>
        <taxon>Bacilli</taxon>
        <taxon>Lactobacillales</taxon>
        <taxon>Streptococcaceae</taxon>
        <taxon>Lactococcus</taxon>
    </lineage>
</organism>
<evidence type="ECO:0000313" key="2">
    <source>
        <dbReference type="Proteomes" id="UP000031847"/>
    </source>
</evidence>
<dbReference type="EMBL" id="BBSI01000023">
    <property type="protein sequence ID" value="GAM80638.1"/>
    <property type="molecule type" value="Genomic_DNA"/>
</dbReference>
<keyword evidence="1" id="KW-0540">Nuclease</keyword>
<accession>A0A0B8R0A1</accession>
<proteinExistence type="predicted"/>
<dbReference type="Proteomes" id="UP000031847">
    <property type="component" value="Unassembled WGS sequence"/>
</dbReference>
<evidence type="ECO:0000313" key="1">
    <source>
        <dbReference type="EMBL" id="GAM80638.1"/>
    </source>
</evidence>
<keyword evidence="1" id="KW-0255">Endonuclease</keyword>
<dbReference type="AlphaFoldDB" id="A0A0B8R0A1"/>
<sequence>MHRISKRRKNMSHLKNNLVFSSLTILLVTGGSLGLAQSAHNKVSSQKLEAKNVNQVSNYSGDIDLLTVSQPTTPTTNNGQINQYFINRFDNAISLLNGKYVVNHNVLPQNTSGEEINKLNESVKIANQQLIVGAQKIEKSDIDVKVVQKGNSIILAENPTTLKNSATSMATKHVGVTKVEFHWYGVRLFLSKNDVNKILKYGPTSVSIATIWMPTTWVVKLAASAAVACGWMSSVNGGIWIDWGLIPTKWGWQ</sequence>
<comment type="caution">
    <text evidence="1">The sequence shown here is derived from an EMBL/GenBank/DDBJ whole genome shotgun (WGS) entry which is preliminary data.</text>
</comment>
<name>A0A0B8R0A1_LACLL</name>
<protein>
    <submittedName>
        <fullName evidence="1">Restriction endonuclease S subunits</fullName>
    </submittedName>
</protein>
<dbReference type="GO" id="GO:0004519">
    <property type="term" value="F:endonuclease activity"/>
    <property type="evidence" value="ECO:0007669"/>
    <property type="project" value="UniProtKB-KW"/>
</dbReference>